<dbReference type="GO" id="GO:0003677">
    <property type="term" value="F:DNA binding"/>
    <property type="evidence" value="ECO:0007669"/>
    <property type="project" value="UniProtKB-UniRule"/>
</dbReference>
<keyword evidence="1 3" id="KW-0238">DNA-binding</keyword>
<dbReference type="InterPro" id="IPR002104">
    <property type="entry name" value="Integrase_catalytic"/>
</dbReference>
<sequence>MIIKDYEKFLVEQDLSKGTVKKYISDVIQFETWLMNNKDKTWRDYKYEYLRKYKISTINGKLISINKYLRWKGESDIEFKCYKIQKNSCFERIITKKEYFLLLDYALKKENFKLYCIMRVLALSGIRIGELKYFTVESLNRGIIDIVNKGKMRRIFLSYKLIELLKRYCEKEQIESGVIFRGRNEKAISSKTIWKNLKKLARDCNVQEQNVYPHMFRHLFAKEYLKISDNIMELADILGHSSLESTWRYVRSSKREKLIKLNMLDM</sequence>
<keyword evidence="7" id="KW-1185">Reference proteome</keyword>
<organism evidence="6 7">
    <name type="scientific">Lachnospira multipara</name>
    <dbReference type="NCBI Taxonomy" id="28051"/>
    <lineage>
        <taxon>Bacteria</taxon>
        <taxon>Bacillati</taxon>
        <taxon>Bacillota</taxon>
        <taxon>Clostridia</taxon>
        <taxon>Lachnospirales</taxon>
        <taxon>Lachnospiraceae</taxon>
        <taxon>Lachnospira</taxon>
    </lineage>
</organism>
<proteinExistence type="predicted"/>
<dbReference type="AlphaFoldDB" id="A0A1H5SGL3"/>
<dbReference type="SUPFAM" id="SSF56349">
    <property type="entry name" value="DNA breaking-rejoining enzymes"/>
    <property type="match status" value="1"/>
</dbReference>
<evidence type="ECO:0000256" key="1">
    <source>
        <dbReference type="ARBA" id="ARBA00023125"/>
    </source>
</evidence>
<dbReference type="InterPro" id="IPR013762">
    <property type="entry name" value="Integrase-like_cat_sf"/>
</dbReference>
<dbReference type="PROSITE" id="PS51898">
    <property type="entry name" value="TYR_RECOMBINASE"/>
    <property type="match status" value="1"/>
</dbReference>
<dbReference type="RefSeq" id="WP_181022468.1">
    <property type="nucleotide sequence ID" value="NZ_FNUL01000002.1"/>
</dbReference>
<dbReference type="Gene3D" id="1.10.443.10">
    <property type="entry name" value="Intergrase catalytic core"/>
    <property type="match status" value="1"/>
</dbReference>
<dbReference type="Gene3D" id="1.10.150.130">
    <property type="match status" value="1"/>
</dbReference>
<dbReference type="GO" id="GO:0006310">
    <property type="term" value="P:DNA recombination"/>
    <property type="evidence" value="ECO:0007669"/>
    <property type="project" value="UniProtKB-KW"/>
</dbReference>
<dbReference type="InterPro" id="IPR010998">
    <property type="entry name" value="Integrase_recombinase_N"/>
</dbReference>
<dbReference type="EMBL" id="FNUL01000002">
    <property type="protein sequence ID" value="SEF49580.1"/>
    <property type="molecule type" value="Genomic_DNA"/>
</dbReference>
<gene>
    <name evidence="6" type="ORF">SAMN05216537_102226</name>
</gene>
<evidence type="ECO:0000256" key="2">
    <source>
        <dbReference type="ARBA" id="ARBA00023172"/>
    </source>
</evidence>
<dbReference type="InterPro" id="IPR044068">
    <property type="entry name" value="CB"/>
</dbReference>
<evidence type="ECO:0000256" key="3">
    <source>
        <dbReference type="PROSITE-ProRule" id="PRU01248"/>
    </source>
</evidence>
<dbReference type="GO" id="GO:0015074">
    <property type="term" value="P:DNA integration"/>
    <property type="evidence" value="ECO:0007669"/>
    <property type="project" value="InterPro"/>
</dbReference>
<dbReference type="PANTHER" id="PTHR30349">
    <property type="entry name" value="PHAGE INTEGRASE-RELATED"/>
    <property type="match status" value="1"/>
</dbReference>
<protein>
    <submittedName>
        <fullName evidence="6">Site-specific recombinase XerD</fullName>
    </submittedName>
</protein>
<keyword evidence="2" id="KW-0233">DNA recombination</keyword>
<evidence type="ECO:0000313" key="7">
    <source>
        <dbReference type="Proteomes" id="UP000236726"/>
    </source>
</evidence>
<evidence type="ECO:0000259" key="5">
    <source>
        <dbReference type="PROSITE" id="PS51900"/>
    </source>
</evidence>
<evidence type="ECO:0000313" key="6">
    <source>
        <dbReference type="EMBL" id="SEF49580.1"/>
    </source>
</evidence>
<dbReference type="InterPro" id="IPR011010">
    <property type="entry name" value="DNA_brk_join_enz"/>
</dbReference>
<feature type="domain" description="Tyr recombinase" evidence="4">
    <location>
        <begin position="89"/>
        <end position="262"/>
    </location>
</feature>
<dbReference type="PANTHER" id="PTHR30349:SF89">
    <property type="entry name" value="INTEGRASE_RECOMBINASE"/>
    <property type="match status" value="1"/>
</dbReference>
<accession>A0A1H5SGL3</accession>
<feature type="domain" description="Core-binding (CB)" evidence="5">
    <location>
        <begin position="1"/>
        <end position="73"/>
    </location>
</feature>
<dbReference type="Proteomes" id="UP000236726">
    <property type="component" value="Unassembled WGS sequence"/>
</dbReference>
<dbReference type="Pfam" id="PF00589">
    <property type="entry name" value="Phage_integrase"/>
    <property type="match status" value="1"/>
</dbReference>
<reference evidence="6 7" key="1">
    <citation type="submission" date="2016-10" db="EMBL/GenBank/DDBJ databases">
        <authorList>
            <person name="de Groot N.N."/>
        </authorList>
    </citation>
    <scope>NUCLEOTIDE SEQUENCE [LARGE SCALE GENOMIC DNA]</scope>
    <source>
        <strain evidence="6 7">D15d</strain>
    </source>
</reference>
<evidence type="ECO:0000259" key="4">
    <source>
        <dbReference type="PROSITE" id="PS51898"/>
    </source>
</evidence>
<dbReference type="InterPro" id="IPR050090">
    <property type="entry name" value="Tyrosine_recombinase_XerCD"/>
</dbReference>
<name>A0A1H5SGL3_9FIRM</name>
<dbReference type="PROSITE" id="PS51900">
    <property type="entry name" value="CB"/>
    <property type="match status" value="1"/>
</dbReference>